<dbReference type="STRING" id="366602.Caul_4050"/>
<dbReference type="HOGENOM" id="CLU_043473_2_0_5"/>
<organism evidence="1">
    <name type="scientific">Caulobacter sp. (strain K31)</name>
    <dbReference type="NCBI Taxonomy" id="366602"/>
    <lineage>
        <taxon>Bacteria</taxon>
        <taxon>Pseudomonadati</taxon>
        <taxon>Pseudomonadota</taxon>
        <taxon>Alphaproteobacteria</taxon>
        <taxon>Caulobacterales</taxon>
        <taxon>Caulobacteraceae</taxon>
        <taxon>Caulobacter</taxon>
    </lineage>
</organism>
<dbReference type="KEGG" id="cak:Caul_4050"/>
<keyword evidence="1" id="KW-0378">Hydrolase</keyword>
<dbReference type="PANTHER" id="PTHR19288">
    <property type="entry name" value="4-NITROPHENYLPHOSPHATASE-RELATED"/>
    <property type="match status" value="1"/>
</dbReference>
<dbReference type="InterPro" id="IPR006357">
    <property type="entry name" value="HAD-SF_hydro_IIA"/>
</dbReference>
<evidence type="ECO:0000313" key="1">
    <source>
        <dbReference type="EMBL" id="ABZ73175.1"/>
    </source>
</evidence>
<dbReference type="NCBIfam" id="TIGR01459">
    <property type="entry name" value="HAD-SF-IIA-hyp4"/>
    <property type="match status" value="1"/>
</dbReference>
<dbReference type="AlphaFoldDB" id="B0SWW7"/>
<gene>
    <name evidence="1" type="ordered locus">Caul_4050</name>
</gene>
<proteinExistence type="predicted"/>
<dbReference type="Pfam" id="PF13344">
    <property type="entry name" value="Hydrolase_6"/>
    <property type="match status" value="1"/>
</dbReference>
<dbReference type="PANTHER" id="PTHR19288:SF90">
    <property type="entry name" value="OS08G0542600 PROTEIN"/>
    <property type="match status" value="1"/>
</dbReference>
<dbReference type="InterPro" id="IPR036412">
    <property type="entry name" value="HAD-like_sf"/>
</dbReference>
<dbReference type="Pfam" id="PF13242">
    <property type="entry name" value="Hydrolase_like"/>
    <property type="match status" value="1"/>
</dbReference>
<reference evidence="1" key="1">
    <citation type="submission" date="2008-01" db="EMBL/GenBank/DDBJ databases">
        <title>Complete sequence of chromosome of Caulobacter sp. K31.</title>
        <authorList>
            <consortium name="US DOE Joint Genome Institute"/>
            <person name="Copeland A."/>
            <person name="Lucas S."/>
            <person name="Lapidus A."/>
            <person name="Barry K."/>
            <person name="Glavina del Rio T."/>
            <person name="Dalin E."/>
            <person name="Tice H."/>
            <person name="Pitluck S."/>
            <person name="Bruce D."/>
            <person name="Goodwin L."/>
            <person name="Thompson L.S."/>
            <person name="Brettin T."/>
            <person name="Detter J.C."/>
            <person name="Han C."/>
            <person name="Schmutz J."/>
            <person name="Larimer F."/>
            <person name="Land M."/>
            <person name="Hauser L."/>
            <person name="Kyrpides N."/>
            <person name="Kim E."/>
            <person name="Stephens C."/>
            <person name="Richardson P."/>
        </authorList>
    </citation>
    <scope>NUCLEOTIDE SEQUENCE [LARGE SCALE GENOMIC DNA]</scope>
    <source>
        <strain evidence="1">K31</strain>
    </source>
</reference>
<protein>
    <submittedName>
        <fullName evidence="1">HAD-superfamily subfamily IIA hydrolase like protein</fullName>
    </submittedName>
</protein>
<dbReference type="EMBL" id="CP000927">
    <property type="protein sequence ID" value="ABZ73175.1"/>
    <property type="molecule type" value="Genomic_DNA"/>
</dbReference>
<dbReference type="NCBIfam" id="TIGR01460">
    <property type="entry name" value="HAD-SF-IIA"/>
    <property type="match status" value="1"/>
</dbReference>
<sequence length="286" mass="30044">MTDLPSGLSALADRYDVLLCDVWGVIHNGVESFPQACQALVEWRTHHGPVILISNSPRPSAAVVEQLDRLGVPRQAWSAFVTSGDATRTLLAARAPGPAWIVGPERDFTLYEGLDLETAGPDDAAFVAVTGMVDDENEVPDDYRGRLAVAAERGLTLICANPDRVVQRGSRLIYCGGALADLYESLGGEVLMAGKPYGPIYDLALAEAEALKGGPVDRSRVLCIGDGVITDVKGAQDQNLACLFIAKGIHGEAAVGADGKLDPAGVEALLAAESVGATHAMSDLVW</sequence>
<accession>B0SWW7</accession>
<dbReference type="eggNOG" id="COG0647">
    <property type="taxonomic scope" value="Bacteria"/>
</dbReference>
<dbReference type="Gene3D" id="3.40.50.1000">
    <property type="entry name" value="HAD superfamily/HAD-like"/>
    <property type="match status" value="2"/>
</dbReference>
<dbReference type="InterPro" id="IPR006356">
    <property type="entry name" value="HAD-SF_hydro_IIA_hyp3"/>
</dbReference>
<name>B0SWW7_CAUSK</name>
<dbReference type="GO" id="GO:0016791">
    <property type="term" value="F:phosphatase activity"/>
    <property type="evidence" value="ECO:0007669"/>
    <property type="project" value="TreeGrafter"/>
</dbReference>
<dbReference type="SUPFAM" id="SSF56784">
    <property type="entry name" value="HAD-like"/>
    <property type="match status" value="1"/>
</dbReference>
<dbReference type="GO" id="GO:0005737">
    <property type="term" value="C:cytoplasm"/>
    <property type="evidence" value="ECO:0007669"/>
    <property type="project" value="TreeGrafter"/>
</dbReference>
<dbReference type="InterPro" id="IPR023214">
    <property type="entry name" value="HAD_sf"/>
</dbReference>
<dbReference type="OrthoDB" id="9791073at2"/>
<dbReference type="CDD" id="cd07525">
    <property type="entry name" value="HAD_like"/>
    <property type="match status" value="1"/>
</dbReference>